<dbReference type="Proteomes" id="UP000295096">
    <property type="component" value="Unassembled WGS sequence"/>
</dbReference>
<proteinExistence type="predicted"/>
<dbReference type="NCBIfam" id="TIGR04025">
    <property type="entry name" value="PPOX_FMN_DR2398"/>
    <property type="match status" value="1"/>
</dbReference>
<dbReference type="EMBL" id="SMSJ01000001">
    <property type="protein sequence ID" value="TDH64370.1"/>
    <property type="molecule type" value="Genomic_DNA"/>
</dbReference>
<dbReference type="SUPFAM" id="SSF50475">
    <property type="entry name" value="FMN-binding split barrel"/>
    <property type="match status" value="1"/>
</dbReference>
<dbReference type="InterPro" id="IPR011576">
    <property type="entry name" value="Pyridox_Oxase_N"/>
</dbReference>
<dbReference type="AlphaFoldDB" id="A0A4R5QLH8"/>
<comment type="caution">
    <text evidence="2">The sequence shown here is derived from an EMBL/GenBank/DDBJ whole genome shotgun (WGS) entry which is preliminary data.</text>
</comment>
<dbReference type="Pfam" id="PF01243">
    <property type="entry name" value="PNPOx_N"/>
    <property type="match status" value="1"/>
</dbReference>
<keyword evidence="3" id="KW-1185">Reference proteome</keyword>
<dbReference type="OrthoDB" id="9790331at2"/>
<dbReference type="Gene3D" id="2.30.110.10">
    <property type="entry name" value="Electron Transport, Fmn-binding Protein, Chain A"/>
    <property type="match status" value="1"/>
</dbReference>
<evidence type="ECO:0000259" key="1">
    <source>
        <dbReference type="Pfam" id="PF01243"/>
    </source>
</evidence>
<gene>
    <name evidence="2" type="ORF">E2C06_00010</name>
</gene>
<accession>A0A4R5QLH8</accession>
<feature type="domain" description="Pyridoxamine 5'-phosphate oxidase N-terminal" evidence="1">
    <location>
        <begin position="37"/>
        <end position="152"/>
    </location>
</feature>
<dbReference type="InterPro" id="IPR024029">
    <property type="entry name" value="Pyridox_Oxase_FMN-dep"/>
</dbReference>
<dbReference type="RefSeq" id="WP_133286527.1">
    <property type="nucleotide sequence ID" value="NZ_SMSJ01000001.1"/>
</dbReference>
<evidence type="ECO:0000313" key="3">
    <source>
        <dbReference type="Proteomes" id="UP000295096"/>
    </source>
</evidence>
<dbReference type="PANTHER" id="PTHR42815:SF2">
    <property type="entry name" value="FAD-BINDING, PUTATIVE (AFU_ORTHOLOGUE AFUA_6G07600)-RELATED"/>
    <property type="match status" value="1"/>
</dbReference>
<name>A0A4R5QLH8_9PROT</name>
<dbReference type="InterPro" id="IPR012349">
    <property type="entry name" value="Split_barrel_FMN-bd"/>
</dbReference>
<protein>
    <submittedName>
        <fullName evidence="2">Pyridoxamine 5'-phosphate oxidase family protein</fullName>
    </submittedName>
</protein>
<evidence type="ECO:0000313" key="2">
    <source>
        <dbReference type="EMBL" id="TDH64370.1"/>
    </source>
</evidence>
<reference evidence="2 3" key="1">
    <citation type="journal article" date="2016" name="J. Microbiol.">
        <title>Dankookia rubra gen. nov., sp. nov., an alphaproteobacterium isolated from sediment of a shallow stream.</title>
        <authorList>
            <person name="Kim W.H."/>
            <person name="Kim D.H."/>
            <person name="Kang K."/>
            <person name="Ahn T.Y."/>
        </authorList>
    </citation>
    <scope>NUCLEOTIDE SEQUENCE [LARGE SCALE GENOMIC DNA]</scope>
    <source>
        <strain evidence="2 3">JCM30602</strain>
    </source>
</reference>
<sequence>MNDRFAITTPAQLAAAYEAPHPRFLAKVTDRLEATSLAFIAASPFCILATTGRHGPHATPRGDAPGFVVPLDDRTLALPDRRGNNRLDGLRDILDDPQVALLFLIPGVGETLRVHGTARITTDPALGSRFAVAGRLPATVLLVMVREVYAHCAKALMRSGLWAGRERPPGVPTNGAMIAAHTAGGGIDPAEYEAEYQARIKAQLY</sequence>
<organism evidence="2 3">
    <name type="scientific">Dankookia rubra</name>
    <dbReference type="NCBI Taxonomy" id="1442381"/>
    <lineage>
        <taxon>Bacteria</taxon>
        <taxon>Pseudomonadati</taxon>
        <taxon>Pseudomonadota</taxon>
        <taxon>Alphaproteobacteria</taxon>
        <taxon>Acetobacterales</taxon>
        <taxon>Roseomonadaceae</taxon>
        <taxon>Dankookia</taxon>
    </lineage>
</organism>
<dbReference type="PANTHER" id="PTHR42815">
    <property type="entry name" value="FAD-BINDING, PUTATIVE (AFU_ORTHOLOGUE AFUA_6G07600)-RELATED"/>
    <property type="match status" value="1"/>
</dbReference>